<gene>
    <name evidence="1" type="ORF">SAMN02910377_01243</name>
</gene>
<name>A0A1H7I7V7_9FIRM</name>
<reference evidence="2" key="1">
    <citation type="submission" date="2016-10" db="EMBL/GenBank/DDBJ databases">
        <authorList>
            <person name="Varghese N."/>
        </authorList>
    </citation>
    <scope>NUCLEOTIDE SEQUENCE [LARGE SCALE GENOMIC DNA]</scope>
    <source>
        <strain evidence="2">ACV-9</strain>
    </source>
</reference>
<dbReference type="EMBL" id="FNZX01000007">
    <property type="protein sequence ID" value="SEK58609.1"/>
    <property type="molecule type" value="Genomic_DNA"/>
</dbReference>
<evidence type="ECO:0000313" key="1">
    <source>
        <dbReference type="EMBL" id="SEK58609.1"/>
    </source>
</evidence>
<accession>A0A1H7I7V7</accession>
<organism evidence="1 2">
    <name type="scientific">Pseudobutyrivibrio ruminis</name>
    <dbReference type="NCBI Taxonomy" id="46206"/>
    <lineage>
        <taxon>Bacteria</taxon>
        <taxon>Bacillati</taxon>
        <taxon>Bacillota</taxon>
        <taxon>Clostridia</taxon>
        <taxon>Lachnospirales</taxon>
        <taxon>Lachnospiraceae</taxon>
        <taxon>Pseudobutyrivibrio</taxon>
    </lineage>
</organism>
<protein>
    <submittedName>
        <fullName evidence="1">Uncharacterized protein</fullName>
    </submittedName>
</protein>
<sequence length="263" mass="31004">MKIDELKNELQRIREQKDYVKQQLKEYADVSGYSLVVRKSNKWFQYYYRTNEGSVEYIPATNRILATRLAQKDYYVKLLKEIECQERVIWSFVNKYSDSFIGELLKGLSDGRKQLIEPIVIPDEEFIISWRAKHLGNENSIEISMPYATNRGERVRSKSEKILADLFNSYGLVYCYEPHIVLYNGQKCYPDFAILNIRERKTYYWEHFGLASDDNYSEKNLEKLAKYEKSGIILGENLIISTESSGVSLDIYLIEKKIKDYLL</sequence>
<dbReference type="AlphaFoldDB" id="A0A1H7I7V7"/>
<evidence type="ECO:0000313" key="2">
    <source>
        <dbReference type="Proteomes" id="UP000182321"/>
    </source>
</evidence>
<keyword evidence="2" id="KW-1185">Reference proteome</keyword>
<proteinExistence type="predicted"/>
<dbReference type="Proteomes" id="UP000182321">
    <property type="component" value="Unassembled WGS sequence"/>
</dbReference>
<dbReference type="RefSeq" id="WP_074790313.1">
    <property type="nucleotide sequence ID" value="NZ_FNZX01000007.1"/>
</dbReference>